<dbReference type="GO" id="GO:0009089">
    <property type="term" value="P:lysine biosynthetic process via diaminopimelate"/>
    <property type="evidence" value="ECO:0007669"/>
    <property type="project" value="UniProtKB-UniRule"/>
</dbReference>
<dbReference type="HAMAP" id="MF_00197">
    <property type="entry name" value="DAP_epimerase"/>
    <property type="match status" value="1"/>
</dbReference>
<dbReference type="UniPathway" id="UPA00034">
    <property type="reaction ID" value="UER00025"/>
</dbReference>
<accession>A0A401HR17</accession>
<evidence type="ECO:0000313" key="12">
    <source>
        <dbReference type="Proteomes" id="UP000290527"/>
    </source>
</evidence>
<keyword evidence="6 9" id="KW-0457">Lysine biosynthesis</keyword>
<feature type="site" description="Could be important to modulate the pK values of the two catalytic cysteine residues" evidence="9">
    <location>
        <position position="179"/>
    </location>
</feature>
<dbReference type="EC" id="5.1.1.7" evidence="3 9"/>
<dbReference type="GO" id="GO:0005829">
    <property type="term" value="C:cytosol"/>
    <property type="evidence" value="ECO:0007669"/>
    <property type="project" value="TreeGrafter"/>
</dbReference>
<feature type="binding site" evidence="9">
    <location>
        <position position="216"/>
    </location>
    <ligand>
        <name>substrate</name>
    </ligand>
</feature>
<dbReference type="FunFam" id="3.10.310.10:FF:000001">
    <property type="entry name" value="Diaminopimelate epimerase"/>
    <property type="match status" value="1"/>
</dbReference>
<protein>
    <recommendedName>
        <fullName evidence="3 9">Diaminopimelate epimerase</fullName>
        <shortName evidence="9">DAP epimerase</shortName>
        <ecNumber evidence="3 9">5.1.1.7</ecNumber>
    </recommendedName>
    <alternativeName>
        <fullName evidence="9">PLP-independent amino acid racemase</fullName>
    </alternativeName>
</protein>
<feature type="site" description="Could be important to modulate the pK values of the two catalytic cysteine residues" evidence="9">
    <location>
        <position position="234"/>
    </location>
</feature>
<keyword evidence="7 9" id="KW-0413">Isomerase</keyword>
<feature type="binding site" evidence="9">
    <location>
        <begin position="244"/>
        <end position="245"/>
    </location>
    <ligand>
        <name>substrate</name>
    </ligand>
</feature>
<comment type="catalytic activity">
    <reaction evidence="8 9">
        <text>(2S,6S)-2,6-diaminopimelate = meso-2,6-diaminopimelate</text>
        <dbReference type="Rhea" id="RHEA:15393"/>
        <dbReference type="ChEBI" id="CHEBI:57609"/>
        <dbReference type="ChEBI" id="CHEBI:57791"/>
        <dbReference type="EC" id="5.1.1.7"/>
    </reaction>
</comment>
<feature type="active site" description="Proton donor" evidence="9">
    <location>
        <position position="82"/>
    </location>
</feature>
<dbReference type="InterPro" id="IPR018510">
    <property type="entry name" value="DAP_epimerase_AS"/>
</dbReference>
<dbReference type="NCBIfam" id="TIGR00652">
    <property type="entry name" value="DapF"/>
    <property type="match status" value="1"/>
</dbReference>
<reference evidence="11 12" key="1">
    <citation type="journal article" date="2019" name="Int. J. Syst. Evol. Microbiol.">
        <title>Methanofervidicoccus abyssi gen. nov., sp. nov., a hydrogenotrophic methanogen, isolated from a hydrothermal vent chimney in the Mid-Cayman Spreading Center, the Caribbean Sea.</title>
        <authorList>
            <person name="Sakai S."/>
            <person name="Takaki Y."/>
            <person name="Miyazaki M."/>
            <person name="Ogawara M."/>
            <person name="Yanagawa K."/>
            <person name="Miyazaki J."/>
            <person name="Takai K."/>
        </authorList>
    </citation>
    <scope>NUCLEOTIDE SEQUENCE [LARGE SCALE GENOMIC DNA]</scope>
    <source>
        <strain evidence="11 12">HHB</strain>
    </source>
</reference>
<dbReference type="SUPFAM" id="SSF54506">
    <property type="entry name" value="Diaminopimelate epimerase-like"/>
    <property type="match status" value="2"/>
</dbReference>
<dbReference type="AlphaFoldDB" id="A0A401HR17"/>
<comment type="function">
    <text evidence="9">Catalyzes the stereoinversion of LL-2,6-diaminopimelate (L,L-DAP) to meso-diaminopimelate (meso-DAP), a precursor of L-lysine.</text>
</comment>
<organism evidence="11 12">
    <name type="scientific">Methanofervidicoccus abyssi</name>
    <dbReference type="NCBI Taxonomy" id="2082189"/>
    <lineage>
        <taxon>Archaea</taxon>
        <taxon>Methanobacteriati</taxon>
        <taxon>Methanobacteriota</taxon>
        <taxon>Methanomada group</taxon>
        <taxon>Methanococci</taxon>
        <taxon>Methanococcales</taxon>
        <taxon>Methanofervidicoccus</taxon>
    </lineage>
</organism>
<comment type="caution">
    <text evidence="11">The sequence shown here is derived from an EMBL/GenBank/DDBJ whole genome shotgun (WGS) entry which is preliminary data.</text>
</comment>
<comment type="pathway">
    <text evidence="1 9">Amino-acid biosynthesis; L-lysine biosynthesis via DAP pathway; DL-2,6-diaminopimelate from LL-2,6-diaminopimelate: step 1/1.</text>
</comment>
<feature type="binding site" evidence="9">
    <location>
        <begin position="83"/>
        <end position="84"/>
    </location>
    <ligand>
        <name>substrate</name>
    </ligand>
</feature>
<dbReference type="GO" id="GO:0008837">
    <property type="term" value="F:diaminopimelate epimerase activity"/>
    <property type="evidence" value="ECO:0007669"/>
    <property type="project" value="UniProtKB-UniRule"/>
</dbReference>
<feature type="binding site" evidence="9">
    <location>
        <position position="17"/>
    </location>
    <ligand>
        <name>substrate</name>
    </ligand>
</feature>
<sequence>MGMVKDIEFTKMHSLGNDYIVINEYHGIKVEEEYKREFSKRICRRGFSVGADGVIFIQRPEDENCDVKFRIFNSDGSEAEMCGNGIRCFSKYVYEKVLKKNPLYVETLGGLRICEMEIERNTVRFIRVHMGTPKFQLRDIPMEVEGKDENDIFLNEYLYLNSGILDRVRVSVVNVGNPHAVVFLEDNDINMDFVRKNLEILGREIENHRVFPERINVHFVETLGRNEIRMVTWERGVGYTRACGTGATGSAILAHKLGKTGNKVLVHLDGGDLEVEIGENEVYLKGGATLVYDGILRDAL</sequence>
<feature type="binding site" evidence="9">
    <location>
        <position position="177"/>
    </location>
    <ligand>
        <name>substrate</name>
    </ligand>
</feature>
<dbReference type="Proteomes" id="UP000290527">
    <property type="component" value="Unassembled WGS sequence"/>
</dbReference>
<comment type="subcellular location">
    <subcellularLocation>
        <location evidence="9">Cytoplasm</location>
    </subcellularLocation>
</comment>
<feature type="binding site" evidence="9">
    <location>
        <begin position="234"/>
        <end position="235"/>
    </location>
    <ligand>
        <name>substrate</name>
    </ligand>
</feature>
<dbReference type="Gene3D" id="3.10.310.10">
    <property type="entry name" value="Diaminopimelate Epimerase, Chain A, domain 1"/>
    <property type="match status" value="2"/>
</dbReference>
<evidence type="ECO:0000256" key="7">
    <source>
        <dbReference type="ARBA" id="ARBA00023235"/>
    </source>
</evidence>
<keyword evidence="4 9" id="KW-0963">Cytoplasm</keyword>
<comment type="caution">
    <text evidence="9">Lacks conserved residue(s) required for the propagation of feature annotation.</text>
</comment>
<keyword evidence="5 9" id="KW-0028">Amino-acid biosynthesis</keyword>
<dbReference type="PANTHER" id="PTHR31689:SF0">
    <property type="entry name" value="DIAMINOPIMELATE EPIMERASE"/>
    <property type="match status" value="1"/>
</dbReference>
<evidence type="ECO:0000256" key="9">
    <source>
        <dbReference type="HAMAP-Rule" id="MF_00197"/>
    </source>
</evidence>
<evidence type="ECO:0000313" key="11">
    <source>
        <dbReference type="EMBL" id="GBF36706.1"/>
    </source>
</evidence>
<comment type="similarity">
    <text evidence="2 9">Belongs to the diaminopimelate epimerase family.</text>
</comment>
<evidence type="ECO:0000256" key="6">
    <source>
        <dbReference type="ARBA" id="ARBA00023154"/>
    </source>
</evidence>
<evidence type="ECO:0000256" key="8">
    <source>
        <dbReference type="ARBA" id="ARBA00051712"/>
    </source>
</evidence>
<evidence type="ECO:0000256" key="5">
    <source>
        <dbReference type="ARBA" id="ARBA00022605"/>
    </source>
</evidence>
<proteinExistence type="inferred from homology"/>
<dbReference type="PROSITE" id="PS01326">
    <property type="entry name" value="DAP_EPIMERASE"/>
    <property type="match status" value="1"/>
</dbReference>
<feature type="active site" evidence="10">
    <location>
        <position position="82"/>
    </location>
</feature>
<evidence type="ECO:0000256" key="3">
    <source>
        <dbReference type="ARBA" id="ARBA00013080"/>
    </source>
</evidence>
<evidence type="ECO:0000256" key="2">
    <source>
        <dbReference type="ARBA" id="ARBA00010219"/>
    </source>
</evidence>
<dbReference type="PANTHER" id="PTHR31689">
    <property type="entry name" value="DIAMINOPIMELATE EPIMERASE, CHLOROPLASTIC"/>
    <property type="match status" value="1"/>
</dbReference>
<dbReference type="Pfam" id="PF01678">
    <property type="entry name" value="DAP_epimerase"/>
    <property type="match status" value="2"/>
</dbReference>
<gene>
    <name evidence="9" type="primary">dapF</name>
    <name evidence="11" type="ORF">MHHB_P0936</name>
</gene>
<evidence type="ECO:0000256" key="10">
    <source>
        <dbReference type="PROSITE-ProRule" id="PRU10125"/>
    </source>
</evidence>
<comment type="subunit">
    <text evidence="9">Homodimer.</text>
</comment>
<dbReference type="InterPro" id="IPR001653">
    <property type="entry name" value="DAP_epimerase_DapF"/>
</dbReference>
<evidence type="ECO:0000256" key="4">
    <source>
        <dbReference type="ARBA" id="ARBA00022490"/>
    </source>
</evidence>
<keyword evidence="12" id="KW-1185">Reference proteome</keyword>
<feature type="active site" description="Proton acceptor" evidence="9">
    <location>
        <position position="243"/>
    </location>
</feature>
<feature type="binding site" evidence="9">
    <location>
        <position position="73"/>
    </location>
    <ligand>
        <name>substrate</name>
    </ligand>
</feature>
<name>A0A401HR17_9EURY</name>
<evidence type="ECO:0000256" key="1">
    <source>
        <dbReference type="ARBA" id="ARBA00005196"/>
    </source>
</evidence>
<dbReference type="EMBL" id="BFAX01000004">
    <property type="protein sequence ID" value="GBF36706.1"/>
    <property type="molecule type" value="Genomic_DNA"/>
</dbReference>